<dbReference type="EMBL" id="AFYH01002825">
    <property type="status" value="NOT_ANNOTATED_CDS"/>
    <property type="molecule type" value="Genomic_DNA"/>
</dbReference>
<feature type="transmembrane region" description="Helical" evidence="8">
    <location>
        <begin position="7"/>
        <end position="29"/>
    </location>
</feature>
<reference evidence="10" key="3">
    <citation type="submission" date="2025-09" db="UniProtKB">
        <authorList>
            <consortium name="Ensembl"/>
        </authorList>
    </citation>
    <scope>IDENTIFICATION</scope>
</reference>
<evidence type="ECO:0000256" key="2">
    <source>
        <dbReference type="ARBA" id="ARBA00022692"/>
    </source>
</evidence>
<feature type="coiled-coil region" evidence="6">
    <location>
        <begin position="934"/>
        <end position="1084"/>
    </location>
</feature>
<dbReference type="HOGENOM" id="CLU_005719_0_0_1"/>
<comment type="subcellular location">
    <subcellularLocation>
        <location evidence="1">Endoplasmic reticulum membrane</location>
        <topology evidence="1">Single-pass membrane protein</topology>
    </subcellularLocation>
</comment>
<evidence type="ECO:0000256" key="8">
    <source>
        <dbReference type="SAM" id="Phobius"/>
    </source>
</evidence>
<dbReference type="FunCoup" id="H3BID2">
    <property type="interactions" value="1587"/>
</dbReference>
<sequence>MELYESQYFIILVPSVVITVIFLFFWLFMKETSYDEVLAKQKRDQKPPPAKADKKKSEKKKNKKRENQNGTLHESDTESVSREFELVDTLAVDEEPIIPIPSAVPEVSVSLKERKKKDKRPTKSVQEELPAKEVINGSKPTGKKVEPIPVTKQPTPPSDVPSSKKKSGQKQKKNGTDNAHTVQDVKVESVAIIPKKVEPVMLSLETKQQESGTGKKKATPKKLKTLVDEPVAQPTSYIPLLDNTEPNPSAEKKREHVAELEKVQIESVQKTGMKKLKDESDKENAEVKFKDLLVVLKSMRLTEEEAGCLADALKDKSNVIQDIWQKQAGKGDPAVMLHQLQARENLLASAEEEASVAKEKCKQLNQELLTEKQKASVVETKLRERNSTLEKEYGSTQSKLQVQYQETKQMQLKLQQLESQTARLQQENNILRDAVSSASNQMESKQSSEMSKLRQDYSRLMAELTETNSKLQQEEVQKNNAEQTVGQVKVQLQETERRWEDMQKYLRNLSTEHEKAETAKQELQTKLLGAESEIQSLHTKLTDTMVSKQQIEERMIRLLDAEQKRATAEDSLQLQVQELLEQKEAMKDQIQKLLAQVAAQVNTSSLVEELQKTIVDKDKCMKQLQESLTVEQVHLTKKEEDFQVKQSENRTLRDEIEKLRAQISEQNTAAILVEQMQKSLEKRLFNISTRVRKLHQMAGHQIRSRNTFSTFSATELSSFAQLRSLQPVIGDFFTHTFSSCYMYFKNNTHSTQEKDDKIKTIEELLETGLIEMANKEEDLKPNRVQNNTFIQDLICISPPLSSQDSSASLVEELQKAINEKDGKIKSIEGLLQNELLTGASKEKTIQALEQDNKALKEDLQNMQLQSAEQVNIKGLRGLAGHRPAMWRECTRGNLLEMNRIQTPPPKIVRTHSKYLITKMPNLKCIQYILSTSQLQDLQETLKEKEALIKCIEATVEEKTNEALKKVKRIRDLQKENESLTSQLQLLKEQNVEQAFLTSQTGELQKTLTEKENKITELQSELVSQTASIEQQRKKNNELREKNWKAMEALSSTEKMLQEKVNRTAKESQQQLETVEKQTRDVLQKLFPNMALPSKASHCEWMKEFEKLAAQSLSQTTPSEDTKALEQKLKESEEMHTMLQLECEKYKVVLAETEGILQRLQSSVEEEESRWKLKIEESQKELSQIVSIAIKSVSFVVALLYKGTSELKREREHLEIELEKAEVERTTYVTEVRELKDLLTELQKKLDDSYSEAVRQNEELNLLKKNLTETLLKLETEQSERQKVAGDLYKAQQSLDLIQSEIVKASGDSIMIENNDASSEGEFTEKKEKMTASLNQTVTQLQELLQSVNQQLTKGQEHPLLVG</sequence>
<dbReference type="EMBL" id="AFYH01002817">
    <property type="status" value="NOT_ANNOTATED_CDS"/>
    <property type="molecule type" value="Genomic_DNA"/>
</dbReference>
<evidence type="ECO:0000313" key="10">
    <source>
        <dbReference type="Ensembl" id="ENSLACP00000021653.1"/>
    </source>
</evidence>
<feature type="region of interest" description="Disordered" evidence="7">
    <location>
        <begin position="39"/>
        <end position="80"/>
    </location>
</feature>
<dbReference type="EMBL" id="AFYH01002822">
    <property type="status" value="NOT_ANNOTATED_CDS"/>
    <property type="molecule type" value="Genomic_DNA"/>
</dbReference>
<dbReference type="PANTHER" id="PTHR18864:SF1">
    <property type="entry name" value="KINECTIN"/>
    <property type="match status" value="1"/>
</dbReference>
<dbReference type="EMBL" id="AFYH01002816">
    <property type="status" value="NOT_ANNOTATED_CDS"/>
    <property type="molecule type" value="Genomic_DNA"/>
</dbReference>
<dbReference type="InterPro" id="IPR007794">
    <property type="entry name" value="Rib_rcpt_KP"/>
</dbReference>
<proteinExistence type="predicted"/>
<dbReference type="GO" id="GO:0005789">
    <property type="term" value="C:endoplasmic reticulum membrane"/>
    <property type="evidence" value="ECO:0007669"/>
    <property type="project" value="UniProtKB-SubCell"/>
</dbReference>
<gene>
    <name evidence="10" type="primary">KTN1</name>
</gene>
<feature type="compositionally biased region" description="Basic and acidic residues" evidence="7">
    <location>
        <begin position="39"/>
        <end position="56"/>
    </location>
</feature>
<dbReference type="eggNOG" id="ENOG502QSIW">
    <property type="taxonomic scope" value="Eukaryota"/>
</dbReference>
<keyword evidence="4 8" id="KW-1133">Transmembrane helix</keyword>
<feature type="coiled-coil region" evidence="6">
    <location>
        <begin position="1121"/>
        <end position="1169"/>
    </location>
</feature>
<evidence type="ECO:0000256" key="1">
    <source>
        <dbReference type="ARBA" id="ARBA00004389"/>
    </source>
</evidence>
<evidence type="ECO:0000256" key="3">
    <source>
        <dbReference type="ARBA" id="ARBA00022824"/>
    </source>
</evidence>
<evidence type="ECO:0000256" key="5">
    <source>
        <dbReference type="ARBA" id="ARBA00023136"/>
    </source>
</evidence>
<dbReference type="InParanoid" id="H3BID2"/>
<feature type="compositionally biased region" description="Basic residues" evidence="7">
    <location>
        <begin position="113"/>
        <end position="122"/>
    </location>
</feature>
<dbReference type="PANTHER" id="PTHR18864">
    <property type="entry name" value="KINECTIN"/>
    <property type="match status" value="1"/>
</dbReference>
<dbReference type="GO" id="GO:0019894">
    <property type="term" value="F:kinesin binding"/>
    <property type="evidence" value="ECO:0007669"/>
    <property type="project" value="InterPro"/>
</dbReference>
<feature type="coiled-coil region" evidence="6">
    <location>
        <begin position="569"/>
        <end position="669"/>
    </location>
</feature>
<dbReference type="EMBL" id="AFYH01002818">
    <property type="status" value="NOT_ANNOTATED_CDS"/>
    <property type="molecule type" value="Genomic_DNA"/>
</dbReference>
<dbReference type="EMBL" id="AFYH01002824">
    <property type="status" value="NOT_ANNOTATED_CDS"/>
    <property type="molecule type" value="Genomic_DNA"/>
</dbReference>
<dbReference type="Bgee" id="ENSLACG00000019025">
    <property type="expression patterns" value="Expressed in pectoral fin and 6 other cell types or tissues"/>
</dbReference>
<keyword evidence="3" id="KW-0256">Endoplasmic reticulum</keyword>
<dbReference type="Proteomes" id="UP000008672">
    <property type="component" value="Unassembled WGS sequence"/>
</dbReference>
<evidence type="ECO:0000256" key="6">
    <source>
        <dbReference type="SAM" id="Coils"/>
    </source>
</evidence>
<dbReference type="EMBL" id="AFYH01002821">
    <property type="status" value="NOT_ANNOTATED_CDS"/>
    <property type="molecule type" value="Genomic_DNA"/>
</dbReference>
<accession>H3BID2</accession>
<organism evidence="10 11">
    <name type="scientific">Latimeria chalumnae</name>
    <name type="common">Coelacanth</name>
    <dbReference type="NCBI Taxonomy" id="7897"/>
    <lineage>
        <taxon>Eukaryota</taxon>
        <taxon>Metazoa</taxon>
        <taxon>Chordata</taxon>
        <taxon>Craniata</taxon>
        <taxon>Vertebrata</taxon>
        <taxon>Euteleostomi</taxon>
        <taxon>Coelacanthiformes</taxon>
        <taxon>Coelacanthidae</taxon>
        <taxon>Latimeria</taxon>
    </lineage>
</organism>
<keyword evidence="6" id="KW-0175">Coiled coil</keyword>
<feature type="compositionally biased region" description="Basic residues" evidence="7">
    <location>
        <begin position="163"/>
        <end position="173"/>
    </location>
</feature>
<name>H3BID2_LATCH</name>
<feature type="coiled-coil region" evidence="6">
    <location>
        <begin position="810"/>
        <end position="865"/>
    </location>
</feature>
<dbReference type="GeneTree" id="ENSGT00940000158237"/>
<feature type="coiled-coil region" evidence="6">
    <location>
        <begin position="1203"/>
        <end position="1279"/>
    </location>
</feature>
<feature type="coiled-coil region" evidence="6">
    <location>
        <begin position="400"/>
        <end position="540"/>
    </location>
</feature>
<evidence type="ECO:0000256" key="7">
    <source>
        <dbReference type="SAM" id="MobiDB-lite"/>
    </source>
</evidence>
<dbReference type="Ensembl" id="ENSLACT00000021794.1">
    <property type="protein sequence ID" value="ENSLACP00000021653.1"/>
    <property type="gene ID" value="ENSLACG00000019025.1"/>
</dbReference>
<keyword evidence="5 8" id="KW-0472">Membrane</keyword>
<dbReference type="EMBL" id="AFYH01002819">
    <property type="status" value="NOT_ANNOTATED_CDS"/>
    <property type="molecule type" value="Genomic_DNA"/>
</dbReference>
<dbReference type="GO" id="GO:0007018">
    <property type="term" value="P:microtubule-based movement"/>
    <property type="evidence" value="ECO:0007669"/>
    <property type="project" value="InterPro"/>
</dbReference>
<evidence type="ECO:0000259" key="9">
    <source>
        <dbReference type="Pfam" id="PF05104"/>
    </source>
</evidence>
<protein>
    <submittedName>
        <fullName evidence="10">Kinectin 1</fullName>
    </submittedName>
</protein>
<reference evidence="10" key="2">
    <citation type="submission" date="2025-08" db="UniProtKB">
        <authorList>
            <consortium name="Ensembl"/>
        </authorList>
    </citation>
    <scope>IDENTIFICATION</scope>
</reference>
<reference evidence="11" key="1">
    <citation type="submission" date="2011-08" db="EMBL/GenBank/DDBJ databases">
        <title>The draft genome of Latimeria chalumnae.</title>
        <authorList>
            <person name="Di Palma F."/>
            <person name="Alfoldi J."/>
            <person name="Johnson J."/>
            <person name="Berlin A."/>
            <person name="Gnerre S."/>
            <person name="Jaffe D."/>
            <person name="MacCallum I."/>
            <person name="Young S."/>
            <person name="Walker B.J."/>
            <person name="Lander E."/>
            <person name="Lindblad-Toh K."/>
        </authorList>
    </citation>
    <scope>NUCLEOTIDE SEQUENCE [LARGE SCALE GENOMIC DNA]</scope>
    <source>
        <strain evidence="11">Wild caught</strain>
    </source>
</reference>
<keyword evidence="2 8" id="KW-0812">Transmembrane</keyword>
<evidence type="ECO:0000313" key="11">
    <source>
        <dbReference type="Proteomes" id="UP000008672"/>
    </source>
</evidence>
<feature type="coiled-coil region" evidence="6">
    <location>
        <begin position="340"/>
        <end position="374"/>
    </location>
</feature>
<dbReference type="OMA" id="KECMAET"/>
<dbReference type="InterPro" id="IPR024854">
    <property type="entry name" value="Kinectin"/>
</dbReference>
<dbReference type="Pfam" id="PF05104">
    <property type="entry name" value="Rib_recp_KP_reg"/>
    <property type="match status" value="1"/>
</dbReference>
<keyword evidence="11" id="KW-1185">Reference proteome</keyword>
<dbReference type="GO" id="GO:0015031">
    <property type="term" value="P:protein transport"/>
    <property type="evidence" value="ECO:0007669"/>
    <property type="project" value="InterPro"/>
</dbReference>
<feature type="region of interest" description="Disordered" evidence="7">
    <location>
        <begin position="108"/>
        <end position="184"/>
    </location>
</feature>
<dbReference type="STRING" id="7897.ENSLACP00000021653"/>
<feature type="domain" description="Ribosome receptor lysine/proline rich" evidence="9">
    <location>
        <begin position="29"/>
        <end position="147"/>
    </location>
</feature>
<dbReference type="EMBL" id="AFYH01002820">
    <property type="status" value="NOT_ANNOTATED_CDS"/>
    <property type="molecule type" value="Genomic_DNA"/>
</dbReference>
<evidence type="ECO:0000256" key="4">
    <source>
        <dbReference type="ARBA" id="ARBA00022989"/>
    </source>
</evidence>
<dbReference type="EMBL" id="AFYH01002823">
    <property type="status" value="NOT_ANNOTATED_CDS"/>
    <property type="molecule type" value="Genomic_DNA"/>
</dbReference>